<dbReference type="Gene3D" id="3.40.50.1820">
    <property type="entry name" value="alpha/beta hydrolase"/>
    <property type="match status" value="1"/>
</dbReference>
<dbReference type="GO" id="GO:0016020">
    <property type="term" value="C:membrane"/>
    <property type="evidence" value="ECO:0007669"/>
    <property type="project" value="TreeGrafter"/>
</dbReference>
<proteinExistence type="predicted"/>
<gene>
    <name evidence="3" type="ORF">V3328_04370</name>
</gene>
<dbReference type="RefSeq" id="WP_340328439.1">
    <property type="nucleotide sequence ID" value="NZ_JAZHOF010000002.1"/>
</dbReference>
<evidence type="ECO:0000313" key="4">
    <source>
        <dbReference type="Proteomes" id="UP001378188"/>
    </source>
</evidence>
<organism evidence="3 4">
    <name type="scientific">Microbaculum marinum</name>
    <dbReference type="NCBI Taxonomy" id="1764581"/>
    <lineage>
        <taxon>Bacteria</taxon>
        <taxon>Pseudomonadati</taxon>
        <taxon>Pseudomonadota</taxon>
        <taxon>Alphaproteobacteria</taxon>
        <taxon>Hyphomicrobiales</taxon>
        <taxon>Tepidamorphaceae</taxon>
        <taxon>Microbaculum</taxon>
    </lineage>
</organism>
<dbReference type="SUPFAM" id="SSF53474">
    <property type="entry name" value="alpha/beta-Hydrolases"/>
    <property type="match status" value="1"/>
</dbReference>
<keyword evidence="1 3" id="KW-0378">Hydrolase</keyword>
<dbReference type="InterPro" id="IPR050266">
    <property type="entry name" value="AB_hydrolase_sf"/>
</dbReference>
<dbReference type="InterPro" id="IPR000073">
    <property type="entry name" value="AB_hydrolase_1"/>
</dbReference>
<dbReference type="Pfam" id="PF12697">
    <property type="entry name" value="Abhydrolase_6"/>
    <property type="match status" value="1"/>
</dbReference>
<dbReference type="GO" id="GO:0016787">
    <property type="term" value="F:hydrolase activity"/>
    <property type="evidence" value="ECO:0007669"/>
    <property type="project" value="UniProtKB-KW"/>
</dbReference>
<dbReference type="EMBL" id="JAZHOF010000002">
    <property type="protein sequence ID" value="MEJ8570693.1"/>
    <property type="molecule type" value="Genomic_DNA"/>
</dbReference>
<evidence type="ECO:0000313" key="3">
    <source>
        <dbReference type="EMBL" id="MEJ8570693.1"/>
    </source>
</evidence>
<dbReference type="AlphaFoldDB" id="A0AAW9RRF6"/>
<dbReference type="PANTHER" id="PTHR43798:SF31">
    <property type="entry name" value="AB HYDROLASE SUPERFAMILY PROTEIN YCLE"/>
    <property type="match status" value="1"/>
</dbReference>
<evidence type="ECO:0000256" key="1">
    <source>
        <dbReference type="ARBA" id="ARBA00022801"/>
    </source>
</evidence>
<comment type="caution">
    <text evidence="3">The sequence shown here is derived from an EMBL/GenBank/DDBJ whole genome shotgun (WGS) entry which is preliminary data.</text>
</comment>
<feature type="domain" description="AB hydrolase-1" evidence="2">
    <location>
        <begin position="31"/>
        <end position="271"/>
    </location>
</feature>
<reference evidence="3 4" key="1">
    <citation type="submission" date="2024-02" db="EMBL/GenBank/DDBJ databases">
        <title>Genome analysis and characterization of Microbaculum marinisediminis sp. nov., isolated from marine sediment.</title>
        <authorList>
            <person name="Du Z.-J."/>
            <person name="Ye Y.-Q."/>
            <person name="Zhang Z.-R."/>
            <person name="Yuan S.-M."/>
            <person name="Zhang X.-Y."/>
        </authorList>
    </citation>
    <scope>NUCLEOTIDE SEQUENCE [LARGE SCALE GENOMIC DNA]</scope>
    <source>
        <strain evidence="3 4">SDUM1044001</strain>
    </source>
</reference>
<dbReference type="Proteomes" id="UP001378188">
    <property type="component" value="Unassembled WGS sequence"/>
</dbReference>
<protein>
    <submittedName>
        <fullName evidence="3">Alpha/beta hydrolase</fullName>
    </submittedName>
</protein>
<sequence>MANWHIPKGLRTVDIEGYPLAYSDQGRGAPVVLVHGSLNDCRSWSAQVEALSPSHRVLSLSLRHYYPEPWDGVGGDFSLQRHAADVAAFIRALGLSGAHLVGHSRGGSVAYMVARDAPELAGSLTLAEPRGLEDLLAPEDVAGDGSRSNAGIFEALHADLLKGDKARAVEAFVDAFNGPGSWQALTKLQRTILLDNINTAVDSGELPGMRCEDIAGFGFPILLIRGEKSLSRYALGLEAMRRCNSSIAPVVVIPNAPHGMHRANPAAFNAAVLAFLASVGRTR</sequence>
<keyword evidence="4" id="KW-1185">Reference proteome</keyword>
<name>A0AAW9RRF6_9HYPH</name>
<evidence type="ECO:0000259" key="2">
    <source>
        <dbReference type="Pfam" id="PF12697"/>
    </source>
</evidence>
<dbReference type="PANTHER" id="PTHR43798">
    <property type="entry name" value="MONOACYLGLYCEROL LIPASE"/>
    <property type="match status" value="1"/>
</dbReference>
<dbReference type="InterPro" id="IPR029058">
    <property type="entry name" value="AB_hydrolase_fold"/>
</dbReference>
<accession>A0AAW9RRF6</accession>